<dbReference type="InterPro" id="IPR000566">
    <property type="entry name" value="Lipocln_cytosolic_FA-bd_dom"/>
</dbReference>
<sequence>MSRNYQIDAVPNLDIVKYMGTWYEIARFPTSFQQNCINSTAIYSLLYLEPVPTISVDNRCQIGENIIQARGLAIPSSNSKLIPGTNILIPGSLSLKIGNNISSYNVIYIDKNYQYSIVSSDRNNLWILSRYPNIDNVTYNYLISIAKEKGYDISKLVRNNIQ</sequence>
<dbReference type="PROSITE" id="PS00213">
    <property type="entry name" value="LIPOCALIN"/>
    <property type="match status" value="1"/>
</dbReference>
<dbReference type="KEGG" id="vg:80513184"/>
<dbReference type="GO" id="GO:0006950">
    <property type="term" value="P:response to stress"/>
    <property type="evidence" value="ECO:0007669"/>
    <property type="project" value="UniProtKB-ARBA"/>
</dbReference>
<evidence type="ECO:0000256" key="2">
    <source>
        <dbReference type="PIRNR" id="PIRNR036893"/>
    </source>
</evidence>
<feature type="domain" description="Lipocalin/cytosolic fatty-acid binding" evidence="3">
    <location>
        <begin position="13"/>
        <end position="158"/>
    </location>
</feature>
<dbReference type="InterPro" id="IPR022272">
    <property type="entry name" value="Lipocalin_CS"/>
</dbReference>
<dbReference type="RefSeq" id="YP_010776573.1">
    <property type="nucleotide sequence ID" value="NC_075034.1"/>
</dbReference>
<dbReference type="SUPFAM" id="SSF50814">
    <property type="entry name" value="Lipocalins"/>
    <property type="match status" value="1"/>
</dbReference>
<evidence type="ECO:0000313" key="4">
    <source>
        <dbReference type="EMBL" id="ANB50822.1"/>
    </source>
</evidence>
<dbReference type="Gene3D" id="2.40.128.20">
    <property type="match status" value="1"/>
</dbReference>
<organism evidence="4 5">
    <name type="scientific">Powai lake megavirus</name>
    <dbReference type="NCBI Taxonomy" id="1842663"/>
    <lineage>
        <taxon>Viruses</taxon>
        <taxon>Varidnaviria</taxon>
        <taxon>Bamfordvirae</taxon>
        <taxon>Nucleocytoviricota</taxon>
        <taxon>Megaviricetes</taxon>
        <taxon>Imitervirales</taxon>
        <taxon>Mimiviridae</taxon>
        <taxon>Megamimivirinae</taxon>
        <taxon>Megavirus</taxon>
        <taxon>Megavirus powaiense</taxon>
    </lineage>
</organism>
<evidence type="ECO:0000256" key="1">
    <source>
        <dbReference type="ARBA" id="ARBA00006889"/>
    </source>
</evidence>
<dbReference type="CDD" id="cd19438">
    <property type="entry name" value="lipocalin_Blc-like"/>
    <property type="match status" value="1"/>
</dbReference>
<dbReference type="InterPro" id="IPR022271">
    <property type="entry name" value="Lipocalin_ApoD"/>
</dbReference>
<reference evidence="4 5" key="1">
    <citation type="journal article" date="2016" name="Genome Announc.">
        <title>Complete Genome Sequence of a New Megavirus Family Member Isolated from an Inland Water Lake for the First Time in India.</title>
        <authorList>
            <person name="Chatterjee A."/>
            <person name="Ali F."/>
            <person name="Bange D."/>
            <person name="Kondabagil K."/>
        </authorList>
    </citation>
    <scope>NUCLEOTIDE SEQUENCE [LARGE SCALE GENOMIC DNA]</scope>
    <source>
        <strain evidence="4">1</strain>
    </source>
</reference>
<keyword evidence="5" id="KW-1185">Reference proteome</keyword>
<dbReference type="EMBL" id="KU877344">
    <property type="protein sequence ID" value="ANB50822.1"/>
    <property type="molecule type" value="Genomic_DNA"/>
</dbReference>
<dbReference type="Proteomes" id="UP000241365">
    <property type="component" value="Segment"/>
</dbReference>
<dbReference type="InterPro" id="IPR047202">
    <property type="entry name" value="Lipocalin_Blc-like_dom"/>
</dbReference>
<evidence type="ECO:0000259" key="3">
    <source>
        <dbReference type="Pfam" id="PF08212"/>
    </source>
</evidence>
<protein>
    <submittedName>
        <fullName evidence="4">Putative lipocalin</fullName>
    </submittedName>
</protein>
<proteinExistence type="inferred from homology"/>
<dbReference type="PANTHER" id="PTHR10612:SF34">
    <property type="entry name" value="APOLIPOPROTEIN D"/>
    <property type="match status" value="1"/>
</dbReference>
<dbReference type="PRINTS" id="PR01171">
    <property type="entry name" value="BCTLIPOCALIN"/>
</dbReference>
<accession>A0A167RLA9</accession>
<comment type="similarity">
    <text evidence="1 2">Belongs to the calycin superfamily. Lipocalin family.</text>
</comment>
<dbReference type="PIRSF" id="PIRSF036893">
    <property type="entry name" value="Lipocalin_ApoD"/>
    <property type="match status" value="1"/>
</dbReference>
<dbReference type="PANTHER" id="PTHR10612">
    <property type="entry name" value="APOLIPOPROTEIN D"/>
    <property type="match status" value="1"/>
</dbReference>
<dbReference type="Pfam" id="PF08212">
    <property type="entry name" value="Lipocalin_2"/>
    <property type="match status" value="1"/>
</dbReference>
<dbReference type="InterPro" id="IPR012674">
    <property type="entry name" value="Calycin"/>
</dbReference>
<dbReference type="InterPro" id="IPR002446">
    <property type="entry name" value="Lipocalin_bac"/>
</dbReference>
<name>A0A167RLA9_9VIRU</name>
<evidence type="ECO:0000313" key="5">
    <source>
        <dbReference type="Proteomes" id="UP000241365"/>
    </source>
</evidence>
<dbReference type="GeneID" id="80513184"/>